<name>A0AAP0PJT7_9MAGN</name>
<feature type="compositionally biased region" description="Polar residues" evidence="1">
    <location>
        <begin position="57"/>
        <end position="78"/>
    </location>
</feature>
<evidence type="ECO:0000256" key="2">
    <source>
        <dbReference type="SAM" id="SignalP"/>
    </source>
</evidence>
<feature type="region of interest" description="Disordered" evidence="1">
    <location>
        <begin position="226"/>
        <end position="250"/>
    </location>
</feature>
<dbReference type="CDD" id="cd05381">
    <property type="entry name" value="CAP_PR-1"/>
    <property type="match status" value="1"/>
</dbReference>
<accession>A0AAP0PJT7</accession>
<dbReference type="PRINTS" id="PR00837">
    <property type="entry name" value="V5TPXLIKE"/>
</dbReference>
<feature type="compositionally biased region" description="Basic residues" evidence="1">
    <location>
        <begin position="38"/>
        <end position="50"/>
    </location>
</feature>
<keyword evidence="2" id="KW-0732">Signal</keyword>
<dbReference type="SMART" id="SM00198">
    <property type="entry name" value="SCP"/>
    <property type="match status" value="1"/>
</dbReference>
<dbReference type="InterPro" id="IPR014044">
    <property type="entry name" value="CAP_dom"/>
</dbReference>
<dbReference type="InterPro" id="IPR018244">
    <property type="entry name" value="Allrgn_V5/Tpx1_CS"/>
</dbReference>
<evidence type="ECO:0000259" key="3">
    <source>
        <dbReference type="SMART" id="SM00198"/>
    </source>
</evidence>
<proteinExistence type="predicted"/>
<comment type="caution">
    <text evidence="4">The sequence shown here is derived from an EMBL/GenBank/DDBJ whole genome shotgun (WGS) entry which is preliminary data.</text>
</comment>
<evidence type="ECO:0000313" key="4">
    <source>
        <dbReference type="EMBL" id="KAK9144010.1"/>
    </source>
</evidence>
<feature type="domain" description="SCP" evidence="3">
    <location>
        <begin position="91"/>
        <end position="224"/>
    </location>
</feature>
<dbReference type="Proteomes" id="UP001420932">
    <property type="component" value="Unassembled WGS sequence"/>
</dbReference>
<protein>
    <recommendedName>
        <fullName evidence="3">SCP domain-containing protein</fullName>
    </recommendedName>
</protein>
<feature type="chain" id="PRO_5042869063" description="SCP domain-containing protein" evidence="2">
    <location>
        <begin position="24"/>
        <end position="250"/>
    </location>
</feature>
<evidence type="ECO:0000313" key="5">
    <source>
        <dbReference type="Proteomes" id="UP001420932"/>
    </source>
</evidence>
<feature type="signal peptide" evidence="2">
    <location>
        <begin position="1"/>
        <end position="23"/>
    </location>
</feature>
<dbReference type="Pfam" id="PF00188">
    <property type="entry name" value="CAP"/>
    <property type="match status" value="1"/>
</dbReference>
<dbReference type="FunFam" id="3.40.33.10:FF:000004">
    <property type="entry name" value="CAP, cysteine-rich secretory protein, antigen 5"/>
    <property type="match status" value="1"/>
</dbReference>
<reference evidence="4 5" key="1">
    <citation type="submission" date="2024-01" db="EMBL/GenBank/DDBJ databases">
        <title>Genome assemblies of Stephania.</title>
        <authorList>
            <person name="Yang L."/>
        </authorList>
    </citation>
    <scope>NUCLEOTIDE SEQUENCE [LARGE SCALE GENOMIC DNA]</scope>
    <source>
        <strain evidence="4">YNDBR</strain>
        <tissue evidence="4">Leaf</tissue>
    </source>
</reference>
<feature type="region of interest" description="Disordered" evidence="1">
    <location>
        <begin position="38"/>
        <end position="84"/>
    </location>
</feature>
<gene>
    <name evidence="4" type="ORF">Syun_013410</name>
</gene>
<dbReference type="SUPFAM" id="SSF55797">
    <property type="entry name" value="PR-1-like"/>
    <property type="match status" value="1"/>
</dbReference>
<dbReference type="PROSITE" id="PS01009">
    <property type="entry name" value="CRISP_1"/>
    <property type="match status" value="1"/>
</dbReference>
<dbReference type="PANTHER" id="PTHR10334">
    <property type="entry name" value="CYSTEINE-RICH SECRETORY PROTEIN-RELATED"/>
    <property type="match status" value="1"/>
</dbReference>
<dbReference type="PROSITE" id="PS01010">
    <property type="entry name" value="CRISP_2"/>
    <property type="match status" value="1"/>
</dbReference>
<dbReference type="EMBL" id="JBBNAF010000005">
    <property type="protein sequence ID" value="KAK9144010.1"/>
    <property type="molecule type" value="Genomic_DNA"/>
</dbReference>
<dbReference type="GO" id="GO:0005576">
    <property type="term" value="C:extracellular region"/>
    <property type="evidence" value="ECO:0007669"/>
    <property type="project" value="InterPro"/>
</dbReference>
<organism evidence="4 5">
    <name type="scientific">Stephania yunnanensis</name>
    <dbReference type="NCBI Taxonomy" id="152371"/>
    <lineage>
        <taxon>Eukaryota</taxon>
        <taxon>Viridiplantae</taxon>
        <taxon>Streptophyta</taxon>
        <taxon>Embryophyta</taxon>
        <taxon>Tracheophyta</taxon>
        <taxon>Spermatophyta</taxon>
        <taxon>Magnoliopsida</taxon>
        <taxon>Ranunculales</taxon>
        <taxon>Menispermaceae</taxon>
        <taxon>Menispermoideae</taxon>
        <taxon>Cissampelideae</taxon>
        <taxon>Stephania</taxon>
    </lineage>
</organism>
<sequence>MPTHSRPLILLISIFLLLALVAAKPYHMRRYHQHRPLFPHRRRGGHHKHGMQQQKQTSQLTTRSITSSSQQAATNAMSKSLGAITKRVPRTERRQFLYEHNMVRKQHNEPPLAWNKTLMWYARAYAKKRVGDCEMTHSSGPYGENIYWGSEFDRHSATDAVRAWAGEATDYNKGSNECAQGKMCGHYTQMVWKDSTSVGCARARCADGGAFVICSYDPPGNYVGESPFGVKPSGSGGASSNDGSMVPPNS</sequence>
<dbReference type="InterPro" id="IPR035940">
    <property type="entry name" value="CAP_sf"/>
</dbReference>
<dbReference type="InterPro" id="IPR001283">
    <property type="entry name" value="CRISP-related"/>
</dbReference>
<keyword evidence="5" id="KW-1185">Reference proteome</keyword>
<dbReference type="AlphaFoldDB" id="A0AAP0PJT7"/>
<dbReference type="Gene3D" id="3.40.33.10">
    <property type="entry name" value="CAP"/>
    <property type="match status" value="1"/>
</dbReference>
<evidence type="ECO:0000256" key="1">
    <source>
        <dbReference type="SAM" id="MobiDB-lite"/>
    </source>
</evidence>